<dbReference type="InterPro" id="IPR013249">
    <property type="entry name" value="RNA_pol_sigma70_r4_t2"/>
</dbReference>
<dbReference type="SUPFAM" id="SSF88659">
    <property type="entry name" value="Sigma3 and sigma4 domains of RNA polymerase sigma factors"/>
    <property type="match status" value="1"/>
</dbReference>
<dbReference type="Proteomes" id="UP000199159">
    <property type="component" value="Unassembled WGS sequence"/>
</dbReference>
<keyword evidence="8" id="KW-1185">Reference proteome</keyword>
<evidence type="ECO:0000256" key="2">
    <source>
        <dbReference type="ARBA" id="ARBA00023015"/>
    </source>
</evidence>
<dbReference type="OrthoDB" id="9794508at2"/>
<evidence type="ECO:0000256" key="1">
    <source>
        <dbReference type="ARBA" id="ARBA00010641"/>
    </source>
</evidence>
<comment type="similarity">
    <text evidence="1">Belongs to the sigma-70 factor family. ECF subfamily.</text>
</comment>
<dbReference type="SUPFAM" id="SSF88946">
    <property type="entry name" value="Sigma2 domain of RNA polymerase sigma factors"/>
    <property type="match status" value="1"/>
</dbReference>
<name>A0A1H0X039_9BACI</name>
<dbReference type="AlphaFoldDB" id="A0A1H0X039"/>
<dbReference type="InterPro" id="IPR013325">
    <property type="entry name" value="RNA_pol_sigma_r2"/>
</dbReference>
<evidence type="ECO:0000259" key="5">
    <source>
        <dbReference type="Pfam" id="PF04542"/>
    </source>
</evidence>
<dbReference type="PANTHER" id="PTHR43133:SF60">
    <property type="entry name" value="RNA POLYMERASE SIGMA FACTOR SIGV"/>
    <property type="match status" value="1"/>
</dbReference>
<evidence type="ECO:0000259" key="6">
    <source>
        <dbReference type="Pfam" id="PF08281"/>
    </source>
</evidence>
<gene>
    <name evidence="7" type="ORF">SAMN05216565_12121</name>
</gene>
<dbReference type="NCBIfam" id="TIGR02937">
    <property type="entry name" value="sigma70-ECF"/>
    <property type="match status" value="1"/>
</dbReference>
<dbReference type="GO" id="GO:0016987">
    <property type="term" value="F:sigma factor activity"/>
    <property type="evidence" value="ECO:0007669"/>
    <property type="project" value="UniProtKB-KW"/>
</dbReference>
<dbReference type="Gene3D" id="1.10.10.10">
    <property type="entry name" value="Winged helix-like DNA-binding domain superfamily/Winged helix DNA-binding domain"/>
    <property type="match status" value="1"/>
</dbReference>
<dbReference type="Pfam" id="PF08281">
    <property type="entry name" value="Sigma70_r4_2"/>
    <property type="match status" value="1"/>
</dbReference>
<dbReference type="Gene3D" id="1.10.1740.10">
    <property type="match status" value="1"/>
</dbReference>
<dbReference type="InterPro" id="IPR014284">
    <property type="entry name" value="RNA_pol_sigma-70_dom"/>
</dbReference>
<evidence type="ECO:0000256" key="3">
    <source>
        <dbReference type="ARBA" id="ARBA00023082"/>
    </source>
</evidence>
<dbReference type="EMBL" id="FNJU01000021">
    <property type="protein sequence ID" value="SDP96323.1"/>
    <property type="molecule type" value="Genomic_DNA"/>
</dbReference>
<sequence length="179" mass="21213">MNIPLNKEGTSDKSIEELIDEFGKPMMNLAYTYVKDWRLAEDVMQEVFVSIYKNADKLPHISSYKAWIYKITVNKSKDLLRKNYLKRDILLDFMGHFGNNDKSSPEELFISSTERSRVTRTVLEIPIKYREIIILYYYEDFTTSEIAETLNQNVSTVKTKLNRARKLLKSKFNRSDWFE</sequence>
<dbReference type="Pfam" id="PF04542">
    <property type="entry name" value="Sigma70_r2"/>
    <property type="match status" value="1"/>
</dbReference>
<evidence type="ECO:0000313" key="7">
    <source>
        <dbReference type="EMBL" id="SDP96323.1"/>
    </source>
</evidence>
<proteinExistence type="inferred from homology"/>
<evidence type="ECO:0000313" key="8">
    <source>
        <dbReference type="Proteomes" id="UP000199159"/>
    </source>
</evidence>
<accession>A0A1H0X039</accession>
<organism evidence="7 8">
    <name type="scientific">Litchfieldia salsa</name>
    <dbReference type="NCBI Taxonomy" id="930152"/>
    <lineage>
        <taxon>Bacteria</taxon>
        <taxon>Bacillati</taxon>
        <taxon>Bacillota</taxon>
        <taxon>Bacilli</taxon>
        <taxon>Bacillales</taxon>
        <taxon>Bacillaceae</taxon>
        <taxon>Litchfieldia</taxon>
    </lineage>
</organism>
<reference evidence="8" key="1">
    <citation type="submission" date="2016-10" db="EMBL/GenBank/DDBJ databases">
        <authorList>
            <person name="Varghese N."/>
            <person name="Submissions S."/>
        </authorList>
    </citation>
    <scope>NUCLEOTIDE SEQUENCE [LARGE SCALE GENOMIC DNA]</scope>
    <source>
        <strain evidence="8">IBRC-M10078</strain>
    </source>
</reference>
<dbReference type="CDD" id="cd06171">
    <property type="entry name" value="Sigma70_r4"/>
    <property type="match status" value="1"/>
</dbReference>
<keyword evidence="2" id="KW-0805">Transcription regulation</keyword>
<evidence type="ECO:0000256" key="4">
    <source>
        <dbReference type="ARBA" id="ARBA00023163"/>
    </source>
</evidence>
<dbReference type="InterPro" id="IPR007627">
    <property type="entry name" value="RNA_pol_sigma70_r2"/>
</dbReference>
<dbReference type="InterPro" id="IPR039425">
    <property type="entry name" value="RNA_pol_sigma-70-like"/>
</dbReference>
<dbReference type="PANTHER" id="PTHR43133">
    <property type="entry name" value="RNA POLYMERASE ECF-TYPE SIGMA FACTO"/>
    <property type="match status" value="1"/>
</dbReference>
<keyword evidence="4" id="KW-0804">Transcription</keyword>
<dbReference type="RefSeq" id="WP_090859637.1">
    <property type="nucleotide sequence ID" value="NZ_FNJU01000021.1"/>
</dbReference>
<dbReference type="InterPro" id="IPR013324">
    <property type="entry name" value="RNA_pol_sigma_r3/r4-like"/>
</dbReference>
<dbReference type="InterPro" id="IPR036388">
    <property type="entry name" value="WH-like_DNA-bd_sf"/>
</dbReference>
<dbReference type="STRING" id="930152.SAMN05216565_12121"/>
<feature type="domain" description="RNA polymerase sigma factor 70 region 4 type 2" evidence="6">
    <location>
        <begin position="117"/>
        <end position="168"/>
    </location>
</feature>
<dbReference type="GO" id="GO:0006352">
    <property type="term" value="P:DNA-templated transcription initiation"/>
    <property type="evidence" value="ECO:0007669"/>
    <property type="project" value="InterPro"/>
</dbReference>
<dbReference type="GO" id="GO:0003677">
    <property type="term" value="F:DNA binding"/>
    <property type="evidence" value="ECO:0007669"/>
    <property type="project" value="InterPro"/>
</dbReference>
<feature type="domain" description="RNA polymerase sigma-70 region 2" evidence="5">
    <location>
        <begin position="18"/>
        <end position="83"/>
    </location>
</feature>
<keyword evidence="3" id="KW-0731">Sigma factor</keyword>
<protein>
    <submittedName>
        <fullName evidence="7">RNA polymerase sigma-70 factor, ECF subfamily</fullName>
    </submittedName>
</protein>